<feature type="signal peptide" evidence="1">
    <location>
        <begin position="1"/>
        <end position="17"/>
    </location>
</feature>
<reference evidence="2" key="1">
    <citation type="submission" date="2014-05" db="EMBL/GenBank/DDBJ databases">
        <authorList>
            <person name="Chronopoulou M."/>
        </authorList>
    </citation>
    <scope>NUCLEOTIDE SEQUENCE</scope>
    <source>
        <tissue evidence="2">Whole organism</tissue>
    </source>
</reference>
<evidence type="ECO:0000313" key="2">
    <source>
        <dbReference type="EMBL" id="CDW26160.1"/>
    </source>
</evidence>
<protein>
    <submittedName>
        <fullName evidence="2">Uncharacterized protein</fullName>
    </submittedName>
</protein>
<dbReference type="AlphaFoldDB" id="A0A0K2TK07"/>
<name>A0A0K2TK07_LEPSM</name>
<feature type="non-terminal residue" evidence="2">
    <location>
        <position position="1"/>
    </location>
</feature>
<feature type="chain" id="PRO_5005487909" evidence="1">
    <location>
        <begin position="18"/>
        <end position="65"/>
    </location>
</feature>
<organism evidence="2">
    <name type="scientific">Lepeophtheirus salmonis</name>
    <name type="common">Salmon louse</name>
    <name type="synonym">Caligus salmonis</name>
    <dbReference type="NCBI Taxonomy" id="72036"/>
    <lineage>
        <taxon>Eukaryota</taxon>
        <taxon>Metazoa</taxon>
        <taxon>Ecdysozoa</taxon>
        <taxon>Arthropoda</taxon>
        <taxon>Crustacea</taxon>
        <taxon>Multicrustacea</taxon>
        <taxon>Hexanauplia</taxon>
        <taxon>Copepoda</taxon>
        <taxon>Siphonostomatoida</taxon>
        <taxon>Caligidae</taxon>
        <taxon>Lepeophtheirus</taxon>
    </lineage>
</organism>
<dbReference type="EMBL" id="HACA01008799">
    <property type="protein sequence ID" value="CDW26160.1"/>
    <property type="molecule type" value="Transcribed_RNA"/>
</dbReference>
<proteinExistence type="predicted"/>
<sequence length="65" mass="7201">QTASFFLSLPLLKPTLGTIATILTGNNVYYFTHHCDTSIFVLSSSSFSPLQYPHVIKPIALHSTY</sequence>
<keyword evidence="1" id="KW-0732">Signal</keyword>
<evidence type="ECO:0000256" key="1">
    <source>
        <dbReference type="SAM" id="SignalP"/>
    </source>
</evidence>
<accession>A0A0K2TK07</accession>